<dbReference type="GO" id="GO:0005524">
    <property type="term" value="F:ATP binding"/>
    <property type="evidence" value="ECO:0007669"/>
    <property type="project" value="UniProtKB-KW"/>
</dbReference>
<dbReference type="InterPro" id="IPR017871">
    <property type="entry name" value="ABC_transporter-like_CS"/>
</dbReference>
<keyword evidence="7" id="KW-1185">Reference proteome</keyword>
<feature type="domain" description="ABC transporter" evidence="5">
    <location>
        <begin position="7"/>
        <end position="230"/>
    </location>
</feature>
<evidence type="ECO:0000313" key="7">
    <source>
        <dbReference type="Proteomes" id="UP001501084"/>
    </source>
</evidence>
<evidence type="ECO:0000313" key="6">
    <source>
        <dbReference type="EMBL" id="GAA2190104.1"/>
    </source>
</evidence>
<dbReference type="Gene3D" id="3.40.50.300">
    <property type="entry name" value="P-loop containing nucleotide triphosphate hydrolases"/>
    <property type="match status" value="2"/>
</dbReference>
<keyword evidence="4 6" id="KW-0067">ATP-binding</keyword>
<dbReference type="InterPro" id="IPR003439">
    <property type="entry name" value="ABC_transporter-like_ATP-bd"/>
</dbReference>
<evidence type="ECO:0000259" key="5">
    <source>
        <dbReference type="PROSITE" id="PS50893"/>
    </source>
</evidence>
<accession>A0ABP5N006</accession>
<name>A0ABP5N006_9MICO</name>
<dbReference type="InterPro" id="IPR050095">
    <property type="entry name" value="ECF_ABC_transporter_ATP-bd"/>
</dbReference>
<comment type="caution">
    <text evidence="6">The sequence shown here is derived from an EMBL/GenBank/DDBJ whole genome shotgun (WGS) entry which is preliminary data.</text>
</comment>
<gene>
    <name evidence="6" type="ORF">GCM10009786_26050</name>
</gene>
<protein>
    <submittedName>
        <fullName evidence="6">ABC transporter ATP-binding protein</fullName>
    </submittedName>
</protein>
<evidence type="ECO:0000256" key="3">
    <source>
        <dbReference type="ARBA" id="ARBA00022741"/>
    </source>
</evidence>
<evidence type="ECO:0000256" key="1">
    <source>
        <dbReference type="ARBA" id="ARBA00005417"/>
    </source>
</evidence>
<comment type="similarity">
    <text evidence="1">Belongs to the ABC transporter superfamily.</text>
</comment>
<reference evidence="7" key="1">
    <citation type="journal article" date="2019" name="Int. J. Syst. Evol. Microbiol.">
        <title>The Global Catalogue of Microorganisms (GCM) 10K type strain sequencing project: providing services to taxonomists for standard genome sequencing and annotation.</title>
        <authorList>
            <consortium name="The Broad Institute Genomics Platform"/>
            <consortium name="The Broad Institute Genome Sequencing Center for Infectious Disease"/>
            <person name="Wu L."/>
            <person name="Ma J."/>
        </authorList>
    </citation>
    <scope>NUCLEOTIDE SEQUENCE [LARGE SCALE GENOMIC DNA]</scope>
    <source>
        <strain evidence="7">JCM 14919</strain>
    </source>
</reference>
<feature type="domain" description="ABC transporter" evidence="5">
    <location>
        <begin position="262"/>
        <end position="479"/>
    </location>
</feature>
<keyword evidence="3" id="KW-0547">Nucleotide-binding</keyword>
<dbReference type="Pfam" id="PF00005">
    <property type="entry name" value="ABC_tran"/>
    <property type="match status" value="2"/>
</dbReference>
<dbReference type="InterPro" id="IPR015856">
    <property type="entry name" value="ABC_transpr_CbiO/EcfA_su"/>
</dbReference>
<dbReference type="PROSITE" id="PS00211">
    <property type="entry name" value="ABC_TRANSPORTER_1"/>
    <property type="match status" value="1"/>
</dbReference>
<organism evidence="6 7">
    <name type="scientific">Leucobacter alluvii</name>
    <dbReference type="NCBI Taxonomy" id="340321"/>
    <lineage>
        <taxon>Bacteria</taxon>
        <taxon>Bacillati</taxon>
        <taxon>Actinomycetota</taxon>
        <taxon>Actinomycetes</taxon>
        <taxon>Micrococcales</taxon>
        <taxon>Microbacteriaceae</taxon>
        <taxon>Leucobacter</taxon>
    </lineage>
</organism>
<dbReference type="InterPro" id="IPR027417">
    <property type="entry name" value="P-loop_NTPase"/>
</dbReference>
<dbReference type="EMBL" id="BAAAOP010000012">
    <property type="protein sequence ID" value="GAA2190104.1"/>
    <property type="molecule type" value="Genomic_DNA"/>
</dbReference>
<dbReference type="Proteomes" id="UP001501084">
    <property type="component" value="Unassembled WGS sequence"/>
</dbReference>
<proteinExistence type="inferred from homology"/>
<dbReference type="PROSITE" id="PS50893">
    <property type="entry name" value="ABC_TRANSPORTER_2"/>
    <property type="match status" value="2"/>
</dbReference>
<dbReference type="RefSeq" id="WP_346058552.1">
    <property type="nucleotide sequence ID" value="NZ_BAAAOP010000012.1"/>
</dbReference>
<dbReference type="SUPFAM" id="SSF52540">
    <property type="entry name" value="P-loop containing nucleoside triphosphate hydrolases"/>
    <property type="match status" value="2"/>
</dbReference>
<dbReference type="PANTHER" id="PTHR43553">
    <property type="entry name" value="HEAVY METAL TRANSPORTER"/>
    <property type="match status" value="1"/>
</dbReference>
<dbReference type="CDD" id="cd03225">
    <property type="entry name" value="ABC_cobalt_CbiO_domain1"/>
    <property type="match status" value="1"/>
</dbReference>
<evidence type="ECO:0000256" key="2">
    <source>
        <dbReference type="ARBA" id="ARBA00022448"/>
    </source>
</evidence>
<dbReference type="SMART" id="SM00382">
    <property type="entry name" value="AAA"/>
    <property type="match status" value="2"/>
</dbReference>
<dbReference type="InterPro" id="IPR003593">
    <property type="entry name" value="AAA+_ATPase"/>
</dbReference>
<keyword evidence="2" id="KW-0813">Transport</keyword>
<sequence>MADTPVLSLTGAGFAFHGAETSALASVDLSIGPGEMLTVLGPQGAGTSTLCRLAAALLGDRGATSGSRAVGGSVAMLGDDPEAQLTGMTSYVDDEVRLPARLAGSARPVDVRAALDMFGMQRLIGRRLDTLSGGERQLVALASLMTLGPSLLVLDQPALSLDPDARQRLSRALRRFRASGGAVLLAGHQLDELAETADRVQFLRAGRIVDSAHPGSLTDALLAEHGVWSTVGIARPGGVSEEREPPSTEAAFLGRDLDAPGLHVHGLTVVRGRSTVFQSFDCGVARGEVATIVGPNGTGKSTLLRAIAGMLDADPTVRIAGEVHVGRTELHGLPAHQRARWVGWVGQDPGAQLSSATVQTELERAVPLPPHRRRDRAQLRSDRAAAVGRVLERTGLAEHAGEHPYDLAPAQRKDLVIASALLLRAEVLLLDEPTLGRDLAGMRRLERVIRDFSAAGGAVVVTTHDLRWAGRVAARTVRLG</sequence>
<evidence type="ECO:0000256" key="4">
    <source>
        <dbReference type="ARBA" id="ARBA00022840"/>
    </source>
</evidence>